<keyword evidence="1" id="KW-0539">Nucleus</keyword>
<name>A0A9N7UTC6_PLEPL</name>
<dbReference type="GO" id="GO:0003700">
    <property type="term" value="F:DNA-binding transcription factor activity"/>
    <property type="evidence" value="ECO:0007669"/>
    <property type="project" value="InterPro"/>
</dbReference>
<evidence type="ECO:0000313" key="3">
    <source>
        <dbReference type="EMBL" id="CAB1436454.1"/>
    </source>
</evidence>
<evidence type="ECO:0000313" key="4">
    <source>
        <dbReference type="Proteomes" id="UP001153269"/>
    </source>
</evidence>
<feature type="domain" description="PEA3-type ETS-domain transcription factor N-terminal" evidence="2">
    <location>
        <begin position="89"/>
        <end position="131"/>
    </location>
</feature>
<dbReference type="GO" id="GO:0005634">
    <property type="term" value="C:nucleus"/>
    <property type="evidence" value="ECO:0007669"/>
    <property type="project" value="InterPro"/>
</dbReference>
<comment type="caution">
    <text evidence="3">The sequence shown here is derived from an EMBL/GenBank/DDBJ whole genome shotgun (WGS) entry which is preliminary data.</text>
</comment>
<protein>
    <recommendedName>
        <fullName evidence="2">PEA3-type ETS-domain transcription factor N-terminal domain-containing protein</fullName>
    </recommendedName>
</protein>
<dbReference type="Pfam" id="PF04621">
    <property type="entry name" value="ETS_PEA3_N"/>
    <property type="match status" value="1"/>
</dbReference>
<evidence type="ECO:0000256" key="1">
    <source>
        <dbReference type="ARBA" id="ARBA00023242"/>
    </source>
</evidence>
<accession>A0A9N7UTC6</accession>
<dbReference type="AlphaFoldDB" id="A0A9N7UTC6"/>
<proteinExistence type="predicted"/>
<sequence>MTRERSGPQRGLRTTPELCPAGAVWPVPRGPRLCVGWGVGRSTPACTTAVKAQPIGLVLIMTRDDGMLIRTDQALNSRSDASGSSGAIVAFHGLQLKIKRELHSPCSELSSNCSQERLFKLQYGEKCPYNVR</sequence>
<organism evidence="3 4">
    <name type="scientific">Pleuronectes platessa</name>
    <name type="common">European plaice</name>
    <dbReference type="NCBI Taxonomy" id="8262"/>
    <lineage>
        <taxon>Eukaryota</taxon>
        <taxon>Metazoa</taxon>
        <taxon>Chordata</taxon>
        <taxon>Craniata</taxon>
        <taxon>Vertebrata</taxon>
        <taxon>Euteleostomi</taxon>
        <taxon>Actinopterygii</taxon>
        <taxon>Neopterygii</taxon>
        <taxon>Teleostei</taxon>
        <taxon>Neoteleostei</taxon>
        <taxon>Acanthomorphata</taxon>
        <taxon>Carangaria</taxon>
        <taxon>Pleuronectiformes</taxon>
        <taxon>Pleuronectoidei</taxon>
        <taxon>Pleuronectidae</taxon>
        <taxon>Pleuronectes</taxon>
    </lineage>
</organism>
<dbReference type="Proteomes" id="UP001153269">
    <property type="component" value="Unassembled WGS sequence"/>
</dbReference>
<dbReference type="InterPro" id="IPR006715">
    <property type="entry name" value="ETS_PEA3_N"/>
</dbReference>
<reference evidence="3" key="1">
    <citation type="submission" date="2020-03" db="EMBL/GenBank/DDBJ databases">
        <authorList>
            <person name="Weist P."/>
        </authorList>
    </citation>
    <scope>NUCLEOTIDE SEQUENCE</scope>
</reference>
<keyword evidence="4" id="KW-1185">Reference proteome</keyword>
<gene>
    <name evidence="3" type="ORF">PLEPLA_LOCUS24487</name>
</gene>
<dbReference type="EMBL" id="CADEAL010001891">
    <property type="protein sequence ID" value="CAB1436454.1"/>
    <property type="molecule type" value="Genomic_DNA"/>
</dbReference>
<evidence type="ECO:0000259" key="2">
    <source>
        <dbReference type="Pfam" id="PF04621"/>
    </source>
</evidence>